<name>W7IXQ8_9PSEU</name>
<evidence type="ECO:0000313" key="2">
    <source>
        <dbReference type="Proteomes" id="UP000019277"/>
    </source>
</evidence>
<dbReference type="OrthoDB" id="4523834at2"/>
<dbReference type="eggNOG" id="COG0494">
    <property type="taxonomic scope" value="Bacteria"/>
</dbReference>
<sequence>MDQSTGWTGETACTLQAALRLTNEAFAEHLGVAVRTVAAWHQRPAMKPKLDIQQALDTALRQAPEDARARFTTLTRPTPVAPAPLAPEIAQRLTGDHHIGAALDWLDWHARWDLGTARAQVADRVTHLNVRDIRERGIRRARVTQRDIADALTAYYGTATRYSARYGDNTAHTSILTTPDWLDLNVALTGPADNITIGSGLPDDGPTLTATAADAAVTRIAETLALGTRITDNPLYRLTNADITPGRINGTFGVAPFMEYALTLDLLEGELVDALAEGRPTTPGALPLRDAHLPTSEAVHDLPNRLCAGGVLALTAIARPADHRGPADYLLLIQERSGHVINAARRLAVIPKGFHQPLTDLRGDAQLGATLLRETEEELFGRGDIDGTLGDIRTADPMHPSRLSTPLAWLLAEPDRLRMECLGFGLNLVSGNYEFPSLLVIEDEQFWADHGGSIEANWESANLRRYSTHDPDLITELLNEVAWSNEGLFAMLQALRRLNTIGGNRVNLPHIEWEISK</sequence>
<comment type="caution">
    <text evidence="1">The sequence shown here is derived from an EMBL/GenBank/DDBJ whole genome shotgun (WGS) entry which is preliminary data.</text>
</comment>
<dbReference type="PATRIC" id="fig|909613.9.peg.3443"/>
<organism evidence="1 2">
    <name type="scientific">Actinokineospora spheciospongiae</name>
    <dbReference type="NCBI Taxonomy" id="909613"/>
    <lineage>
        <taxon>Bacteria</taxon>
        <taxon>Bacillati</taxon>
        <taxon>Actinomycetota</taxon>
        <taxon>Actinomycetes</taxon>
        <taxon>Pseudonocardiales</taxon>
        <taxon>Pseudonocardiaceae</taxon>
        <taxon>Actinokineospora</taxon>
    </lineage>
</organism>
<proteinExistence type="predicted"/>
<protein>
    <submittedName>
        <fullName evidence="1">Uncharacterized protein</fullName>
    </submittedName>
</protein>
<dbReference type="STRING" id="909613.UO65_3443"/>
<dbReference type="RefSeq" id="WP_035283569.1">
    <property type="nucleotide sequence ID" value="NZ_AYXG01000122.1"/>
</dbReference>
<dbReference type="AlphaFoldDB" id="W7IXQ8"/>
<dbReference type="Proteomes" id="UP000019277">
    <property type="component" value="Unassembled WGS sequence"/>
</dbReference>
<gene>
    <name evidence="1" type="ORF">UO65_3443</name>
</gene>
<dbReference type="EMBL" id="AYXG01000122">
    <property type="protein sequence ID" value="EWC61256.1"/>
    <property type="molecule type" value="Genomic_DNA"/>
</dbReference>
<accession>W7IXQ8</accession>
<evidence type="ECO:0000313" key="1">
    <source>
        <dbReference type="EMBL" id="EWC61256.1"/>
    </source>
</evidence>
<keyword evidence="2" id="KW-1185">Reference proteome</keyword>
<reference evidence="1 2" key="1">
    <citation type="journal article" date="2014" name="Genome Announc.">
        <title>Draft Genome Sequence of the Antitrypanosomally Active Sponge-Associated Bacterium Actinokineospora sp. Strain EG49.</title>
        <authorList>
            <person name="Harjes J."/>
            <person name="Ryu T."/>
            <person name="Abdelmohsen U.R."/>
            <person name="Moitinho-Silva L."/>
            <person name="Horn H."/>
            <person name="Ravasi T."/>
            <person name="Hentschel U."/>
        </authorList>
    </citation>
    <scope>NUCLEOTIDE SEQUENCE [LARGE SCALE GENOMIC DNA]</scope>
    <source>
        <strain evidence="1 2">EG49</strain>
    </source>
</reference>